<evidence type="ECO:0000313" key="2">
    <source>
        <dbReference type="EMBL" id="TYB31196.1"/>
    </source>
</evidence>
<dbReference type="SUPFAM" id="SSF69118">
    <property type="entry name" value="AhpD-like"/>
    <property type="match status" value="1"/>
</dbReference>
<comment type="caution">
    <text evidence="2">The sequence shown here is derived from an EMBL/GenBank/DDBJ whole genome shotgun (WGS) entry which is preliminary data.</text>
</comment>
<dbReference type="PANTHER" id="PTHR33930:SF2">
    <property type="entry name" value="BLR3452 PROTEIN"/>
    <property type="match status" value="1"/>
</dbReference>
<dbReference type="GO" id="GO:0051920">
    <property type="term" value="F:peroxiredoxin activity"/>
    <property type="evidence" value="ECO:0007669"/>
    <property type="project" value="InterPro"/>
</dbReference>
<keyword evidence="3" id="KW-1185">Reference proteome</keyword>
<dbReference type="NCBIfam" id="TIGR00778">
    <property type="entry name" value="ahpD_dom"/>
    <property type="match status" value="1"/>
</dbReference>
<feature type="domain" description="Carboxymuconolactone decarboxylase-like" evidence="1">
    <location>
        <begin position="33"/>
        <end position="109"/>
    </location>
</feature>
<dbReference type="Pfam" id="PF02627">
    <property type="entry name" value="CMD"/>
    <property type="match status" value="1"/>
</dbReference>
<dbReference type="InterPro" id="IPR029032">
    <property type="entry name" value="AhpD-like"/>
</dbReference>
<protein>
    <submittedName>
        <fullName evidence="2">Carboxymuconolactone decarboxylase family protein</fullName>
    </submittedName>
</protein>
<reference evidence="2" key="1">
    <citation type="submission" date="2019-08" db="EMBL/GenBank/DDBJ databases">
        <title>Genomic characterization of a novel candidate phylum (ARYD3) from a high temperature, high salinity tertiary oil reservoir in north central Oklahoma, USA.</title>
        <authorList>
            <person name="Youssef N.H."/>
            <person name="Yadav A."/>
            <person name="Elshahed M.S."/>
        </authorList>
    </citation>
    <scope>NUCLEOTIDE SEQUENCE [LARGE SCALE GENOMIC DNA]</scope>
    <source>
        <strain evidence="2">ARYD3</strain>
    </source>
</reference>
<dbReference type="AlphaFoldDB" id="A0A5D0MDX6"/>
<dbReference type="InterPro" id="IPR003779">
    <property type="entry name" value="CMD-like"/>
</dbReference>
<proteinExistence type="predicted"/>
<dbReference type="EMBL" id="VSIX01000049">
    <property type="protein sequence ID" value="TYB31196.1"/>
    <property type="molecule type" value="Genomic_DNA"/>
</dbReference>
<dbReference type="Gene3D" id="1.20.1290.10">
    <property type="entry name" value="AhpD-like"/>
    <property type="match status" value="1"/>
</dbReference>
<evidence type="ECO:0000259" key="1">
    <source>
        <dbReference type="Pfam" id="PF02627"/>
    </source>
</evidence>
<sequence length="123" mass="14275">MNNDKENDSIKKFKKEREKLNDIVMRYGKINTKRFFNLDSNVYKKGALSSKTKELIGLVASLVLRCDDCILYHIIRCFEEGLSDEELEEALSIGLVVGGSITIPHVRRAYKHWEELKNKRSNQ</sequence>
<dbReference type="Proteomes" id="UP000324143">
    <property type="component" value="Unassembled WGS sequence"/>
</dbReference>
<dbReference type="PANTHER" id="PTHR33930">
    <property type="entry name" value="ALKYL HYDROPEROXIDE REDUCTASE AHPD"/>
    <property type="match status" value="1"/>
</dbReference>
<organism evidence="2 3">
    <name type="scientific">Candidatus Mcinerneyibacterium aminivorans</name>
    <dbReference type="NCBI Taxonomy" id="2703815"/>
    <lineage>
        <taxon>Bacteria</taxon>
        <taxon>Candidatus Macinerneyibacteriota</taxon>
        <taxon>Candidatus Mcinerneyibacteria</taxon>
        <taxon>Candidatus Mcinerneyibacteriales</taxon>
        <taxon>Candidatus Mcinerneyibacteriaceae</taxon>
        <taxon>Candidatus Mcinerneyibacterium</taxon>
    </lineage>
</organism>
<accession>A0A5D0MDX6</accession>
<evidence type="ECO:0000313" key="3">
    <source>
        <dbReference type="Proteomes" id="UP000324143"/>
    </source>
</evidence>
<name>A0A5D0MDX6_9BACT</name>
<gene>
    <name evidence="2" type="ORF">FXF47_05455</name>
</gene>
<dbReference type="InterPro" id="IPR004675">
    <property type="entry name" value="AhpD_core"/>
</dbReference>